<feature type="transmembrane region" description="Helical" evidence="2">
    <location>
        <begin position="34"/>
        <end position="54"/>
    </location>
</feature>
<accession>A0AA89AFF0</accession>
<dbReference type="Pfam" id="PF05512">
    <property type="entry name" value="AWPM-19"/>
    <property type="match status" value="2"/>
</dbReference>
<dbReference type="PANTHER" id="PTHR33294">
    <property type="entry name" value="AWPM-19-LIKE FAMILY PROTEIN"/>
    <property type="match status" value="1"/>
</dbReference>
<dbReference type="AlphaFoldDB" id="A0AA89AFF0"/>
<organism evidence="3 4">
    <name type="scientific">Escallonia herrerae</name>
    <dbReference type="NCBI Taxonomy" id="1293975"/>
    <lineage>
        <taxon>Eukaryota</taxon>
        <taxon>Viridiplantae</taxon>
        <taxon>Streptophyta</taxon>
        <taxon>Embryophyta</taxon>
        <taxon>Tracheophyta</taxon>
        <taxon>Spermatophyta</taxon>
        <taxon>Magnoliopsida</taxon>
        <taxon>eudicotyledons</taxon>
        <taxon>Gunneridae</taxon>
        <taxon>Pentapetalae</taxon>
        <taxon>asterids</taxon>
        <taxon>campanulids</taxon>
        <taxon>Escalloniales</taxon>
        <taxon>Escalloniaceae</taxon>
        <taxon>Escallonia</taxon>
    </lineage>
</organism>
<comment type="caution">
    <text evidence="3">The sequence shown here is derived from an EMBL/GenBank/DDBJ whole genome shotgun (WGS) entry which is preliminary data.</text>
</comment>
<keyword evidence="2" id="KW-1133">Transmembrane helix</keyword>
<evidence type="ECO:0000256" key="1">
    <source>
        <dbReference type="SAM" id="MobiDB-lite"/>
    </source>
</evidence>
<evidence type="ECO:0000313" key="4">
    <source>
        <dbReference type="Proteomes" id="UP001188597"/>
    </source>
</evidence>
<reference evidence="3" key="1">
    <citation type="submission" date="2022-12" db="EMBL/GenBank/DDBJ databases">
        <title>Draft genome assemblies for two species of Escallonia (Escalloniales).</title>
        <authorList>
            <person name="Chanderbali A."/>
            <person name="Dervinis C."/>
            <person name="Anghel I."/>
            <person name="Soltis D."/>
            <person name="Soltis P."/>
            <person name="Zapata F."/>
        </authorList>
    </citation>
    <scope>NUCLEOTIDE SEQUENCE</scope>
    <source>
        <strain evidence="3">UCBG64.0493</strain>
        <tissue evidence="3">Leaf</tissue>
    </source>
</reference>
<dbReference type="InterPro" id="IPR008390">
    <property type="entry name" value="AWPM-19"/>
</dbReference>
<gene>
    <name evidence="3" type="ORF">RJ639_023229</name>
</gene>
<protein>
    <submittedName>
        <fullName evidence="3">Uncharacterized protein</fullName>
    </submittedName>
</protein>
<keyword evidence="4" id="KW-1185">Reference proteome</keyword>
<feature type="region of interest" description="Disordered" evidence="1">
    <location>
        <begin position="134"/>
        <end position="153"/>
    </location>
</feature>
<dbReference type="EMBL" id="JAVXUP010003053">
    <property type="protein sequence ID" value="KAK3000257.1"/>
    <property type="molecule type" value="Genomic_DNA"/>
</dbReference>
<feature type="compositionally biased region" description="Basic and acidic residues" evidence="1">
    <location>
        <begin position="134"/>
        <end position="145"/>
    </location>
</feature>
<evidence type="ECO:0000313" key="3">
    <source>
        <dbReference type="EMBL" id="KAK3000257.1"/>
    </source>
</evidence>
<evidence type="ECO:0000256" key="2">
    <source>
        <dbReference type="SAM" id="Phobius"/>
    </source>
</evidence>
<dbReference type="PANTHER" id="PTHR33294:SF8">
    <property type="entry name" value="OS02G0731500 PROTEIN"/>
    <property type="match status" value="1"/>
</dbReference>
<keyword evidence="2" id="KW-0812">Transmembrane</keyword>
<feature type="transmembrane region" description="Helical" evidence="2">
    <location>
        <begin position="66"/>
        <end position="88"/>
    </location>
</feature>
<sequence>MLTFALIGGVIGACSVLAGLTHFRAWRSDSLATATSSAITSWAVTALAFGYSFIRLTISLHLKVEPMFLLICMAIEFLNTSLVCKEIILGGHRGKRLQTLEAFIAISTVSQLLYLLLLHSGMFNRRYGPTYGSHRTDYGRAHEPRNTGSSAVI</sequence>
<feature type="transmembrane region" description="Helical" evidence="2">
    <location>
        <begin position="100"/>
        <end position="118"/>
    </location>
</feature>
<keyword evidence="2" id="KW-0472">Membrane</keyword>
<dbReference type="Proteomes" id="UP001188597">
    <property type="component" value="Unassembled WGS sequence"/>
</dbReference>
<proteinExistence type="predicted"/>
<name>A0AA89AFF0_9ASTE</name>